<dbReference type="EMBL" id="BMAT01006126">
    <property type="protein sequence ID" value="GFS06824.1"/>
    <property type="molecule type" value="Genomic_DNA"/>
</dbReference>
<name>A0AAV4I8T0_9GAST</name>
<dbReference type="GO" id="GO:0000779">
    <property type="term" value="C:condensed chromosome, centromeric region"/>
    <property type="evidence" value="ECO:0007669"/>
    <property type="project" value="TreeGrafter"/>
</dbReference>
<evidence type="ECO:0000313" key="1">
    <source>
        <dbReference type="EMBL" id="GFS06824.1"/>
    </source>
</evidence>
<keyword evidence="2" id="KW-1185">Reference proteome</keyword>
<reference evidence="1 2" key="1">
    <citation type="journal article" date="2021" name="Elife">
        <title>Chloroplast acquisition without the gene transfer in kleptoplastic sea slugs, Plakobranchus ocellatus.</title>
        <authorList>
            <person name="Maeda T."/>
            <person name="Takahashi S."/>
            <person name="Yoshida T."/>
            <person name="Shimamura S."/>
            <person name="Takaki Y."/>
            <person name="Nagai Y."/>
            <person name="Toyoda A."/>
            <person name="Suzuki Y."/>
            <person name="Arimoto A."/>
            <person name="Ishii H."/>
            <person name="Satoh N."/>
            <person name="Nishiyama T."/>
            <person name="Hasebe M."/>
            <person name="Maruyama T."/>
            <person name="Minagawa J."/>
            <person name="Obokata J."/>
            <person name="Shigenobu S."/>
        </authorList>
    </citation>
    <scope>NUCLEOTIDE SEQUENCE [LARGE SCALE GENOMIC DNA]</scope>
</reference>
<dbReference type="InterPro" id="IPR024835">
    <property type="entry name" value="SYCP2-like"/>
</dbReference>
<dbReference type="PANTHER" id="PTHR15607:SF12">
    <property type="entry name" value="SYNAPTONEMAL COMPLEX PROTEIN 2"/>
    <property type="match status" value="1"/>
</dbReference>
<dbReference type="GO" id="GO:0007140">
    <property type="term" value="P:male meiotic nuclear division"/>
    <property type="evidence" value="ECO:0007669"/>
    <property type="project" value="TreeGrafter"/>
</dbReference>
<sequence>MDDFPATIISEGLNTKRQWYLYEEIRQFVDVQKQDLVAPLPLVSKPGRRVAADSDIEEEVVDHQPQVVNSLGKKVKNSFRVALLGDFLNFISHKSIHVLYRLEILKSINNLLENFPVSLLQKLLSTDDFVKKIECFLKTLIEAGDYEFQVCAIECFNRVVTKDQKAKILRKTGQTSFVTEILLSIRVDGGHFETDCRAALNKLNAQNSSVSSRVYTFQAESVKIDEVRVR</sequence>
<protein>
    <submittedName>
        <fullName evidence="1">Synaptonemal complex protein 2-like</fullName>
    </submittedName>
</protein>
<dbReference type="AlphaFoldDB" id="A0AAV4I8T0"/>
<proteinExistence type="predicted"/>
<accession>A0AAV4I8T0</accession>
<comment type="caution">
    <text evidence="1">The sequence shown here is derived from an EMBL/GenBank/DDBJ whole genome shotgun (WGS) entry which is preliminary data.</text>
</comment>
<dbReference type="PANTHER" id="PTHR15607">
    <property type="entry name" value="SYNAPTONEMAL COMPLEX PROTEIN-RELATED"/>
    <property type="match status" value="1"/>
</dbReference>
<evidence type="ECO:0000313" key="2">
    <source>
        <dbReference type="Proteomes" id="UP000762676"/>
    </source>
</evidence>
<gene>
    <name evidence="1" type="ORF">ElyMa_002974200</name>
</gene>
<dbReference type="Proteomes" id="UP000762676">
    <property type="component" value="Unassembled WGS sequence"/>
</dbReference>
<dbReference type="GO" id="GO:0000800">
    <property type="term" value="C:lateral element"/>
    <property type="evidence" value="ECO:0007669"/>
    <property type="project" value="TreeGrafter"/>
</dbReference>
<dbReference type="GO" id="GO:0007143">
    <property type="term" value="P:female meiotic nuclear division"/>
    <property type="evidence" value="ECO:0007669"/>
    <property type="project" value="TreeGrafter"/>
</dbReference>
<organism evidence="1 2">
    <name type="scientific">Elysia marginata</name>
    <dbReference type="NCBI Taxonomy" id="1093978"/>
    <lineage>
        <taxon>Eukaryota</taxon>
        <taxon>Metazoa</taxon>
        <taxon>Spiralia</taxon>
        <taxon>Lophotrochozoa</taxon>
        <taxon>Mollusca</taxon>
        <taxon>Gastropoda</taxon>
        <taxon>Heterobranchia</taxon>
        <taxon>Euthyneura</taxon>
        <taxon>Panpulmonata</taxon>
        <taxon>Sacoglossa</taxon>
        <taxon>Placobranchoidea</taxon>
        <taxon>Plakobranchidae</taxon>
        <taxon>Elysia</taxon>
    </lineage>
</organism>